<organism evidence="1 2">
    <name type="scientific">Trichinella spiralis</name>
    <name type="common">Trichina worm</name>
    <dbReference type="NCBI Taxonomy" id="6334"/>
    <lineage>
        <taxon>Eukaryota</taxon>
        <taxon>Metazoa</taxon>
        <taxon>Ecdysozoa</taxon>
        <taxon>Nematoda</taxon>
        <taxon>Enoplea</taxon>
        <taxon>Dorylaimia</taxon>
        <taxon>Trichinellida</taxon>
        <taxon>Trichinellidae</taxon>
        <taxon>Trichinella</taxon>
    </lineage>
</organism>
<gene>
    <name evidence="1" type="ORF">TSPI_10967</name>
</gene>
<dbReference type="Proteomes" id="UP001558632">
    <property type="component" value="Unassembled WGS sequence"/>
</dbReference>
<keyword evidence="2" id="KW-1185">Reference proteome</keyword>
<evidence type="ECO:0000313" key="2">
    <source>
        <dbReference type="Proteomes" id="UP001558632"/>
    </source>
</evidence>
<dbReference type="EMBL" id="JBEUSY010000481">
    <property type="protein sequence ID" value="KAL1229824.1"/>
    <property type="molecule type" value="Genomic_DNA"/>
</dbReference>
<accession>A0ABR3K8B1</accession>
<dbReference type="GO" id="GO:0016874">
    <property type="term" value="F:ligase activity"/>
    <property type="evidence" value="ECO:0007669"/>
    <property type="project" value="UniProtKB-KW"/>
</dbReference>
<name>A0ABR3K8B1_TRISP</name>
<comment type="caution">
    <text evidence="1">The sequence shown here is derived from an EMBL/GenBank/DDBJ whole genome shotgun (WGS) entry which is preliminary data.</text>
</comment>
<proteinExistence type="predicted"/>
<reference evidence="1 2" key="1">
    <citation type="submission" date="2024-07" db="EMBL/GenBank/DDBJ databases">
        <title>Enhanced genomic and transcriptomic resources for Trichinella pseudospiralis and T. spiralis underpin the discovery of pronounced molecular differences between stages and species.</title>
        <authorList>
            <person name="Pasi K.K."/>
            <person name="La Rosa G."/>
            <person name="Gomez-Morales M.A."/>
            <person name="Tosini F."/>
            <person name="Sumanam S."/>
            <person name="Young N.D."/>
            <person name="Chang B.C."/>
            <person name="Robin G.B."/>
        </authorList>
    </citation>
    <scope>NUCLEOTIDE SEQUENCE [LARGE SCALE GENOMIC DNA]</scope>
    <source>
        <strain evidence="1">ISS534</strain>
    </source>
</reference>
<sequence length="122" mass="14008">MWVVVDRFNQSNVDENRVRYKHANGGFPTSDKIHLKISGQNPDIASETLIDVQFARKAIKVFSATPRHSLRNYKGLGLWIFGQSFRTIRWKKVTALGITTTPSRFSIVYIPENERGMLVNRT</sequence>
<protein>
    <submittedName>
        <fullName evidence="1">Valine--tRNA ligase</fullName>
    </submittedName>
</protein>
<evidence type="ECO:0000313" key="1">
    <source>
        <dbReference type="EMBL" id="KAL1229824.1"/>
    </source>
</evidence>
<keyword evidence="1" id="KW-0436">Ligase</keyword>